<evidence type="ECO:0000256" key="4">
    <source>
        <dbReference type="ARBA" id="ARBA00011496"/>
    </source>
</evidence>
<evidence type="ECO:0000256" key="8">
    <source>
        <dbReference type="HAMAP-Rule" id="MF_00125"/>
    </source>
</evidence>
<dbReference type="AlphaFoldDB" id="C4V2I2"/>
<dbReference type="SUPFAM" id="SSF55681">
    <property type="entry name" value="Class II aaRS and biotin synthetases"/>
    <property type="match status" value="1"/>
</dbReference>
<sequence length="399" mass="44494">MRTEEIQMNAKNAILETPYGTRDLLPADVIEMRYLDQILSQIFSSWGYDEIATPTIEHLETLVSRIQEENDLFILSGNKNRLLALRNEMTTPIARLVSSRLKDLPAPLKLSYIGNVFRIEQTQEGRQCEFHQAGVELMGCHTAAADAEIIALAIEAVLACGIKEFQIHIGQVNFLKGMMTAFGIDDAHREALKNAMESHDIVQTNQIIDTLSISSASKELLKSIPLLNGKEDVIEHIYNLPLNQESQHATNNLVEIYSILKDYHLADYVYFDFGVIRDFHYYTGMVFEGYSPGLGFPLCGGGRYDDLLGKYGTPMPATGFALGMERVVLARKRQNVNAQMAQKDVYIGYGEGQIQPAITRAKALRNDGNVVELAVAPQTKNEAASSGKQKGYIAFEYFA</sequence>
<keyword evidence="12" id="KW-1185">Reference proteome</keyword>
<keyword evidence="8" id="KW-0368">Histidine biosynthesis</keyword>
<dbReference type="HAMAP" id="MF_00125">
    <property type="entry name" value="HisZ"/>
    <property type="match status" value="1"/>
</dbReference>
<evidence type="ECO:0000256" key="7">
    <source>
        <dbReference type="ARBA" id="ARBA00025246"/>
    </source>
</evidence>
<dbReference type="UniPathway" id="UPA00031">
    <property type="reaction ID" value="UER00006"/>
</dbReference>
<keyword evidence="8" id="KW-0028">Amino-acid biosynthesis</keyword>
<comment type="similarity">
    <text evidence="3 8">Belongs to the class-II aminoacyl-tRNA synthetase family. HisZ subfamily.</text>
</comment>
<proteinExistence type="inferred from homology"/>
<dbReference type="Gene3D" id="3.30.930.10">
    <property type="entry name" value="Bira Bifunctional Protein, Domain 2"/>
    <property type="match status" value="1"/>
</dbReference>
<dbReference type="GO" id="GO:0016757">
    <property type="term" value="F:glycosyltransferase activity"/>
    <property type="evidence" value="ECO:0007669"/>
    <property type="project" value="UniProtKB-KW"/>
</dbReference>
<feature type="binding site" evidence="9">
    <location>
        <begin position="281"/>
        <end position="282"/>
    </location>
    <ligand>
        <name>L-histidine</name>
        <dbReference type="ChEBI" id="CHEBI:57595"/>
    </ligand>
</feature>
<dbReference type="InterPro" id="IPR045864">
    <property type="entry name" value="aa-tRNA-synth_II/BPL/LPL"/>
</dbReference>
<feature type="binding site" evidence="9">
    <location>
        <position position="136"/>
    </location>
    <ligand>
        <name>L-histidine</name>
        <dbReference type="ChEBI" id="CHEBI:57595"/>
    </ligand>
</feature>
<dbReference type="GO" id="GO:0140096">
    <property type="term" value="F:catalytic activity, acting on a protein"/>
    <property type="evidence" value="ECO:0007669"/>
    <property type="project" value="UniProtKB-ARBA"/>
</dbReference>
<dbReference type="PROSITE" id="PS50862">
    <property type="entry name" value="AA_TRNA_LIGASE_II"/>
    <property type="match status" value="1"/>
</dbReference>
<gene>
    <name evidence="8 11" type="primary">hisZ</name>
    <name evidence="11" type="ORF">HMPREF0908_0726</name>
</gene>
<evidence type="ECO:0000256" key="6">
    <source>
        <dbReference type="ARBA" id="ARBA00022490"/>
    </source>
</evidence>
<comment type="caution">
    <text evidence="11">The sequence shown here is derived from an EMBL/GenBank/DDBJ whole genome shotgun (WGS) entry which is preliminary data.</text>
</comment>
<feature type="domain" description="Aminoacyl-transfer RNA synthetases class-II family profile" evidence="10">
    <location>
        <begin position="35"/>
        <end position="330"/>
    </location>
</feature>
<dbReference type="Proteomes" id="UP000005309">
    <property type="component" value="Unassembled WGS sequence"/>
</dbReference>
<name>C4V2I2_9FIRM</name>
<evidence type="ECO:0000256" key="5">
    <source>
        <dbReference type="ARBA" id="ARBA00020397"/>
    </source>
</evidence>
<dbReference type="GO" id="GO:0004821">
    <property type="term" value="F:histidine-tRNA ligase activity"/>
    <property type="evidence" value="ECO:0007669"/>
    <property type="project" value="TreeGrafter"/>
</dbReference>
<dbReference type="eggNOG" id="COG3705">
    <property type="taxonomic scope" value="Bacteria"/>
</dbReference>
<evidence type="ECO:0000256" key="2">
    <source>
        <dbReference type="ARBA" id="ARBA00004667"/>
    </source>
</evidence>
<dbReference type="InterPro" id="IPR004516">
    <property type="entry name" value="HisRS/HisZ"/>
</dbReference>
<dbReference type="HOGENOM" id="CLU_025113_0_2_9"/>
<accession>C4V2I2</accession>
<keyword evidence="11" id="KW-0436">Ligase</keyword>
<dbReference type="GO" id="GO:0006427">
    <property type="term" value="P:histidyl-tRNA aminoacylation"/>
    <property type="evidence" value="ECO:0007669"/>
    <property type="project" value="TreeGrafter"/>
</dbReference>
<evidence type="ECO:0000256" key="1">
    <source>
        <dbReference type="ARBA" id="ARBA00004496"/>
    </source>
</evidence>
<comment type="subcellular location">
    <subcellularLocation>
        <location evidence="1 8">Cytoplasm</location>
    </subcellularLocation>
</comment>
<dbReference type="GO" id="GO:0000105">
    <property type="term" value="P:L-histidine biosynthetic process"/>
    <property type="evidence" value="ECO:0007669"/>
    <property type="project" value="UniProtKB-UniRule"/>
</dbReference>
<dbReference type="PANTHER" id="PTHR43707:SF1">
    <property type="entry name" value="HISTIDINE--TRNA LIGASE, MITOCHONDRIAL-RELATED"/>
    <property type="match status" value="1"/>
</dbReference>
<keyword evidence="11" id="KW-0328">Glycosyltransferase</keyword>
<evidence type="ECO:0000256" key="3">
    <source>
        <dbReference type="ARBA" id="ARBA00005539"/>
    </source>
</evidence>
<dbReference type="PIRSF" id="PIRSF001549">
    <property type="entry name" value="His-tRNA_synth"/>
    <property type="match status" value="1"/>
</dbReference>
<evidence type="ECO:0000259" key="10">
    <source>
        <dbReference type="PROSITE" id="PS50862"/>
    </source>
</evidence>
<evidence type="ECO:0000256" key="9">
    <source>
        <dbReference type="PIRSR" id="PIRSR001549-1"/>
    </source>
</evidence>
<feature type="binding site" evidence="9">
    <location>
        <position position="118"/>
    </location>
    <ligand>
        <name>L-histidine</name>
        <dbReference type="ChEBI" id="CHEBI:57595"/>
    </ligand>
</feature>
<comment type="subunit">
    <text evidence="4 8">Heteromultimer composed of HisG and HisZ subunits.</text>
</comment>
<feature type="binding site" evidence="9">
    <location>
        <position position="132"/>
    </location>
    <ligand>
        <name>L-histidine</name>
        <dbReference type="ChEBI" id="CHEBI:57595"/>
    </ligand>
</feature>
<comment type="pathway">
    <text evidence="2 8">Amino-acid biosynthesis; L-histidine biosynthesis; L-histidine from 5-phospho-alpha-D-ribose 1-diphosphate: step 1/9.</text>
</comment>
<keyword evidence="11" id="KW-0808">Transferase</keyword>
<evidence type="ECO:0000313" key="12">
    <source>
        <dbReference type="Proteomes" id="UP000005309"/>
    </source>
</evidence>
<dbReference type="OrthoDB" id="9800814at2"/>
<dbReference type="Pfam" id="PF13393">
    <property type="entry name" value="tRNA-synt_His"/>
    <property type="match status" value="1"/>
</dbReference>
<reference evidence="11 12" key="1">
    <citation type="submission" date="2009-04" db="EMBL/GenBank/DDBJ databases">
        <authorList>
            <person name="Qin X."/>
            <person name="Bachman B."/>
            <person name="Battles P."/>
            <person name="Bell A."/>
            <person name="Bess C."/>
            <person name="Bickham C."/>
            <person name="Chaboub L."/>
            <person name="Chen D."/>
            <person name="Coyle M."/>
            <person name="Deiros D.R."/>
            <person name="Dinh H."/>
            <person name="Forbes L."/>
            <person name="Fowler G."/>
            <person name="Francisco L."/>
            <person name="Fu Q."/>
            <person name="Gubbala S."/>
            <person name="Hale W."/>
            <person name="Han Y."/>
            <person name="Hemphill L."/>
            <person name="Highlander S.K."/>
            <person name="Hirani K."/>
            <person name="Hogues M."/>
            <person name="Jackson L."/>
            <person name="Jakkamsetti A."/>
            <person name="Javaid M."/>
            <person name="Jiang H."/>
            <person name="Korchina V."/>
            <person name="Kovar C."/>
            <person name="Lara F."/>
            <person name="Lee S."/>
            <person name="Mata R."/>
            <person name="Mathew T."/>
            <person name="Moen C."/>
            <person name="Morales K."/>
            <person name="Munidasa M."/>
            <person name="Nazareth L."/>
            <person name="Ngo R."/>
            <person name="Nguyen L."/>
            <person name="Okwuonu G."/>
            <person name="Ongeri F."/>
            <person name="Patil S."/>
            <person name="Petrosino J."/>
            <person name="Pham C."/>
            <person name="Pham P."/>
            <person name="Pu L.-L."/>
            <person name="Puazo M."/>
            <person name="Raj R."/>
            <person name="Reid J."/>
            <person name="Rouhana J."/>
            <person name="Saada N."/>
            <person name="Shang Y."/>
            <person name="Simmons D."/>
            <person name="Thornton R."/>
            <person name="Warren J."/>
            <person name="Weissenberger G."/>
            <person name="Zhang J."/>
            <person name="Zhang L."/>
            <person name="Zhou C."/>
            <person name="Zhu D."/>
            <person name="Muzny D."/>
            <person name="Worley K."/>
            <person name="Gibbs R."/>
        </authorList>
    </citation>
    <scope>NUCLEOTIDE SEQUENCE [LARGE SCALE GENOMIC DNA]</scope>
    <source>
        <strain evidence="11 12">ATCC 43531</strain>
    </source>
</reference>
<dbReference type="InterPro" id="IPR041715">
    <property type="entry name" value="HisRS-like_core"/>
</dbReference>
<dbReference type="PANTHER" id="PTHR43707">
    <property type="entry name" value="HISTIDYL-TRNA SYNTHETASE"/>
    <property type="match status" value="1"/>
</dbReference>
<evidence type="ECO:0000313" key="11">
    <source>
        <dbReference type="EMBL" id="EEQ48996.1"/>
    </source>
</evidence>
<dbReference type="STRING" id="638302.HMPREF0908_0726"/>
<feature type="binding site" evidence="9">
    <location>
        <position position="277"/>
    </location>
    <ligand>
        <name>L-histidine</name>
        <dbReference type="ChEBI" id="CHEBI:57595"/>
    </ligand>
</feature>
<comment type="function">
    <text evidence="7 8">Required for the first step of histidine biosynthesis. May allow the feedback regulation of ATP phosphoribosyltransferase activity by histidine.</text>
</comment>
<protein>
    <recommendedName>
        <fullName evidence="5 8">ATP phosphoribosyltransferase regulatory subunit</fullName>
    </recommendedName>
</protein>
<dbReference type="InterPro" id="IPR006195">
    <property type="entry name" value="aa-tRNA-synth_II"/>
</dbReference>
<dbReference type="EMBL" id="ACLA01000010">
    <property type="protein sequence ID" value="EEQ48996.1"/>
    <property type="molecule type" value="Genomic_DNA"/>
</dbReference>
<dbReference type="NCBIfam" id="TIGR00443">
    <property type="entry name" value="hisZ_biosyn_reg"/>
    <property type="match status" value="1"/>
</dbReference>
<organism evidence="11 12">
    <name type="scientific">Selenomonas flueggei ATCC 43531</name>
    <dbReference type="NCBI Taxonomy" id="638302"/>
    <lineage>
        <taxon>Bacteria</taxon>
        <taxon>Bacillati</taxon>
        <taxon>Bacillota</taxon>
        <taxon>Negativicutes</taxon>
        <taxon>Selenomonadales</taxon>
        <taxon>Selenomonadaceae</taxon>
        <taxon>Selenomonas</taxon>
    </lineage>
</organism>
<dbReference type="GO" id="GO:0005737">
    <property type="term" value="C:cytoplasm"/>
    <property type="evidence" value="ECO:0007669"/>
    <property type="project" value="UniProtKB-SubCell"/>
</dbReference>
<feature type="binding site" evidence="9">
    <location>
        <begin position="88"/>
        <end position="90"/>
    </location>
    <ligand>
        <name>L-histidine</name>
        <dbReference type="ChEBI" id="CHEBI:57595"/>
    </ligand>
</feature>
<comment type="miscellaneous">
    <text evidence="8">This function is generally fulfilled by the C-terminal part of HisG, which is missing in some bacteria such as this one.</text>
</comment>
<dbReference type="RefSeq" id="WP_006689461.1">
    <property type="nucleotide sequence ID" value="NZ_GG694006.1"/>
</dbReference>
<keyword evidence="6 8" id="KW-0963">Cytoplasm</keyword>
<dbReference type="InterPro" id="IPR004517">
    <property type="entry name" value="HisZ"/>
</dbReference>
<dbReference type="CDD" id="cd00773">
    <property type="entry name" value="HisRS-like_core"/>
    <property type="match status" value="1"/>
</dbReference>